<evidence type="ECO:0008006" key="4">
    <source>
        <dbReference type="Google" id="ProtNLM"/>
    </source>
</evidence>
<organism evidence="2 3">
    <name type="scientific">Obba rivulosa</name>
    <dbReference type="NCBI Taxonomy" id="1052685"/>
    <lineage>
        <taxon>Eukaryota</taxon>
        <taxon>Fungi</taxon>
        <taxon>Dikarya</taxon>
        <taxon>Basidiomycota</taxon>
        <taxon>Agaricomycotina</taxon>
        <taxon>Agaricomycetes</taxon>
        <taxon>Polyporales</taxon>
        <taxon>Gelatoporiaceae</taxon>
        <taxon>Obba</taxon>
    </lineage>
</organism>
<feature type="chain" id="PRO_5034232812" description="Secreted protein" evidence="1">
    <location>
        <begin position="17"/>
        <end position="93"/>
    </location>
</feature>
<dbReference type="AlphaFoldDB" id="A0A8E2DNW4"/>
<evidence type="ECO:0000256" key="1">
    <source>
        <dbReference type="SAM" id="SignalP"/>
    </source>
</evidence>
<evidence type="ECO:0000313" key="2">
    <source>
        <dbReference type="EMBL" id="OCH91783.1"/>
    </source>
</evidence>
<evidence type="ECO:0000313" key="3">
    <source>
        <dbReference type="Proteomes" id="UP000250043"/>
    </source>
</evidence>
<dbReference type="EMBL" id="KV722379">
    <property type="protein sequence ID" value="OCH91783.1"/>
    <property type="molecule type" value="Genomic_DNA"/>
</dbReference>
<protein>
    <recommendedName>
        <fullName evidence="4">Secreted protein</fullName>
    </recommendedName>
</protein>
<keyword evidence="3" id="KW-1185">Reference proteome</keyword>
<proteinExistence type="predicted"/>
<accession>A0A8E2DNW4</accession>
<keyword evidence="1" id="KW-0732">Signal</keyword>
<name>A0A8E2DNW4_9APHY</name>
<dbReference type="Proteomes" id="UP000250043">
    <property type="component" value="Unassembled WGS sequence"/>
</dbReference>
<sequence length="93" mass="11097">MVLIHWNIIFVLACSASQEKRQRAISGVFEWRRSPQIYHRVILTCMMKRKRDSVRELLDVNDRLRNREGLMFYVVYVTLAASCSDQYVRAQFL</sequence>
<gene>
    <name evidence="2" type="ORF">OBBRIDRAFT_505717</name>
</gene>
<feature type="signal peptide" evidence="1">
    <location>
        <begin position="1"/>
        <end position="16"/>
    </location>
</feature>
<reference evidence="2 3" key="1">
    <citation type="submission" date="2016-07" db="EMBL/GenBank/DDBJ databases">
        <title>Draft genome of the white-rot fungus Obba rivulosa 3A-2.</title>
        <authorList>
            <consortium name="DOE Joint Genome Institute"/>
            <person name="Miettinen O."/>
            <person name="Riley R."/>
            <person name="Acob R."/>
            <person name="Barry K."/>
            <person name="Cullen D."/>
            <person name="De Vries R."/>
            <person name="Hainaut M."/>
            <person name="Hatakka A."/>
            <person name="Henrissat B."/>
            <person name="Hilden K."/>
            <person name="Kuo R."/>
            <person name="Labutti K."/>
            <person name="Lipzen A."/>
            <person name="Makela M.R."/>
            <person name="Sandor L."/>
            <person name="Spatafora J.W."/>
            <person name="Grigoriev I.V."/>
            <person name="Hibbett D.S."/>
        </authorList>
    </citation>
    <scope>NUCLEOTIDE SEQUENCE [LARGE SCALE GENOMIC DNA]</scope>
    <source>
        <strain evidence="2 3">3A-2</strain>
    </source>
</reference>